<dbReference type="RefSeq" id="WP_120166900.1">
    <property type="nucleotide sequence ID" value="NZ_MCIB01000001.1"/>
</dbReference>
<reference evidence="4 5" key="1">
    <citation type="submission" date="2016-08" db="EMBL/GenBank/DDBJ databases">
        <title>Novel Firmicutes and Novel Genomes.</title>
        <authorList>
            <person name="Poppleton D.I."/>
            <person name="Gribaldo S."/>
        </authorList>
    </citation>
    <scope>NUCLEOTIDE SEQUENCE [LARGE SCALE GENOMIC DNA]</scope>
    <source>
        <strain evidence="4 5">CTT3</strain>
    </source>
</reference>
<sequence length="238" mass="28234">MSQLVLLWNLEEQYNNIKKLKEQLDNILNEKETEDLRVKLKQTEYDLTNKKTLLEVNDIKIKRNTHKVEQLNFQLKENEKKLYSGKVSNIDQLSHMQKESERTKEEIQNVENEILELMEDTDNLKKEIEENENKYKSLKKELDETIKKYDILKEELEQKIKEKEKEIKILSGKIEKDLLNKYLKLKEKKGKAIVKISGDRCTGCHMSVPLSIISKLKSKKVIVTCDNCGRILYYEKED</sequence>
<feature type="domain" description="C4-type zinc ribbon" evidence="2">
    <location>
        <begin position="200"/>
        <end position="232"/>
    </location>
</feature>
<proteinExistence type="predicted"/>
<dbReference type="InterPro" id="IPR056003">
    <property type="entry name" value="CT398_CC_hairpin"/>
</dbReference>
<evidence type="ECO:0000259" key="3">
    <source>
        <dbReference type="Pfam" id="PF24481"/>
    </source>
</evidence>
<name>A0A419TB61_9FIRM</name>
<feature type="coiled-coil region" evidence="1">
    <location>
        <begin position="7"/>
        <end position="37"/>
    </location>
</feature>
<dbReference type="EMBL" id="MCIB01000001">
    <property type="protein sequence ID" value="RKD34716.1"/>
    <property type="molecule type" value="Genomic_DNA"/>
</dbReference>
<dbReference type="AlphaFoldDB" id="A0A419TB61"/>
<comment type="caution">
    <text evidence="4">The sequence shown here is derived from an EMBL/GenBank/DDBJ whole genome shotgun (WGS) entry which is preliminary data.</text>
</comment>
<gene>
    <name evidence="4" type="ORF">BET03_02510</name>
</gene>
<evidence type="ECO:0000313" key="5">
    <source>
        <dbReference type="Proteomes" id="UP000284177"/>
    </source>
</evidence>
<feature type="domain" description="CT398-like coiled coil hairpin" evidence="3">
    <location>
        <begin position="16"/>
        <end position="190"/>
    </location>
</feature>
<dbReference type="Pfam" id="PF24481">
    <property type="entry name" value="CT398_CC"/>
    <property type="match status" value="1"/>
</dbReference>
<dbReference type="InterPro" id="IPR003743">
    <property type="entry name" value="Zf-RING_7"/>
</dbReference>
<keyword evidence="5" id="KW-1185">Reference proteome</keyword>
<dbReference type="Pfam" id="PF02591">
    <property type="entry name" value="Zn_ribbon_9"/>
    <property type="match status" value="1"/>
</dbReference>
<keyword evidence="1" id="KW-0175">Coiled coil</keyword>
<dbReference type="Proteomes" id="UP000284177">
    <property type="component" value="Unassembled WGS sequence"/>
</dbReference>
<evidence type="ECO:0000313" key="4">
    <source>
        <dbReference type="EMBL" id="RKD34716.1"/>
    </source>
</evidence>
<evidence type="ECO:0000259" key="2">
    <source>
        <dbReference type="Pfam" id="PF02591"/>
    </source>
</evidence>
<evidence type="ECO:0000256" key="1">
    <source>
        <dbReference type="SAM" id="Coils"/>
    </source>
</evidence>
<protein>
    <submittedName>
        <fullName evidence="4">Uncharacterized protein</fullName>
    </submittedName>
</protein>
<organism evidence="4 5">
    <name type="scientific">Thermohalobacter berrensis</name>
    <dbReference type="NCBI Taxonomy" id="99594"/>
    <lineage>
        <taxon>Bacteria</taxon>
        <taxon>Bacillati</taxon>
        <taxon>Bacillota</taxon>
        <taxon>Tissierellia</taxon>
        <taxon>Tissierellales</taxon>
        <taxon>Thermohalobacteraceae</taxon>
        <taxon>Thermohalobacter</taxon>
    </lineage>
</organism>
<feature type="coiled-coil region" evidence="1">
    <location>
        <begin position="93"/>
        <end position="173"/>
    </location>
</feature>
<dbReference type="OrthoDB" id="9795058at2"/>
<accession>A0A419TB61</accession>
<dbReference type="Gene3D" id="1.10.287.1490">
    <property type="match status" value="1"/>
</dbReference>